<dbReference type="GeneID" id="106530467"/>
<evidence type="ECO:0000256" key="9">
    <source>
        <dbReference type="ARBA" id="ARBA00023242"/>
    </source>
</evidence>
<dbReference type="PANTHER" id="PTHR31169:SF4">
    <property type="entry name" value="CELL DIVISION CYCLE-ASSOCIATED 7-LIKE PROTEIN"/>
    <property type="match status" value="1"/>
</dbReference>
<evidence type="ECO:0000313" key="12">
    <source>
        <dbReference type="Proteomes" id="UP000192220"/>
    </source>
</evidence>
<keyword evidence="6" id="KW-0832">Ubl conjugation</keyword>
<dbReference type="GO" id="GO:0006355">
    <property type="term" value="P:regulation of DNA-templated transcription"/>
    <property type="evidence" value="ECO:0007669"/>
    <property type="project" value="InterPro"/>
</dbReference>
<dbReference type="KEGG" id="alim:106530467"/>
<proteinExistence type="predicted"/>
<evidence type="ECO:0000256" key="10">
    <source>
        <dbReference type="SAM" id="MobiDB-lite"/>
    </source>
</evidence>
<evidence type="ECO:0000256" key="6">
    <source>
        <dbReference type="ARBA" id="ARBA00022843"/>
    </source>
</evidence>
<gene>
    <name evidence="13" type="primary">cdca7b</name>
</gene>
<keyword evidence="8" id="KW-0804">Transcription</keyword>
<accession>A0A2I4CNI9</accession>
<dbReference type="STRING" id="52670.A0A2I4CNI9"/>
<keyword evidence="5" id="KW-0597">Phosphoprotein</keyword>
<dbReference type="OrthoDB" id="298344at2759"/>
<dbReference type="RefSeq" id="XP_013881544.1">
    <property type="nucleotide sequence ID" value="XM_014026090.1"/>
</dbReference>
<dbReference type="Pfam" id="PF10497">
    <property type="entry name" value="zf-4CXXC_R1"/>
    <property type="match status" value="1"/>
</dbReference>
<name>A0A2I4CNI9_AUSLI</name>
<evidence type="ECO:0000256" key="1">
    <source>
        <dbReference type="ARBA" id="ARBA00004123"/>
    </source>
</evidence>
<dbReference type="Proteomes" id="UP000192220">
    <property type="component" value="Unplaced"/>
</dbReference>
<feature type="compositionally biased region" description="Acidic residues" evidence="10">
    <location>
        <begin position="122"/>
        <end position="133"/>
    </location>
</feature>
<feature type="region of interest" description="Disordered" evidence="10">
    <location>
        <begin position="30"/>
        <end position="70"/>
    </location>
</feature>
<dbReference type="PANTHER" id="PTHR31169">
    <property type="entry name" value="OS05G0300700 PROTEIN"/>
    <property type="match status" value="1"/>
</dbReference>
<keyword evidence="7" id="KW-0805">Transcription regulation</keyword>
<keyword evidence="9" id="KW-0539">Nucleus</keyword>
<evidence type="ECO:0000256" key="2">
    <source>
        <dbReference type="ARBA" id="ARBA00004496"/>
    </source>
</evidence>
<feature type="domain" description="Zinc-finger" evidence="11">
    <location>
        <begin position="281"/>
        <end position="378"/>
    </location>
</feature>
<evidence type="ECO:0000256" key="4">
    <source>
        <dbReference type="ARBA" id="ARBA00022499"/>
    </source>
</evidence>
<evidence type="ECO:0000259" key="11">
    <source>
        <dbReference type="Pfam" id="PF10497"/>
    </source>
</evidence>
<feature type="region of interest" description="Disordered" evidence="10">
    <location>
        <begin position="91"/>
        <end position="146"/>
    </location>
</feature>
<evidence type="ECO:0000256" key="5">
    <source>
        <dbReference type="ARBA" id="ARBA00022553"/>
    </source>
</evidence>
<evidence type="ECO:0000256" key="8">
    <source>
        <dbReference type="ARBA" id="ARBA00023163"/>
    </source>
</evidence>
<sequence length="386" mass="44034">MDLTSKASVFKSKFITAELAHLFSHSDSEEEFEGFSEDEAGEDGGCFNKQVDSDEDENTGFYSDGEEAPTPKRRSLLVALRFPVKRLSTAKQELNKRNVKIPAKENPSSLRARSRRRMTKEADEEEEREEEREECQSLTKRKQNIQENKAMLAKLFADLSSMADLTLPTTPQSLQKKKRATPPKCKFESSVGSERRNPSRKARPRENFGVEERSEPITRRGPKSVDVMRLVEVDEELVGERRRKRRSSSSRKSQYVVKSVDEITQEELDNVAYRSKDKIWDKENGSSCHQCRQKTLDTKTVCRSGFCVGVKGQFCGPCLKNRYGEDVHTVLLDPTWSCPICRGMCNCSLCRKKEGRCATGILVGLARYKGHDNVHEYLESIQKQLQ</sequence>
<reference evidence="13" key="1">
    <citation type="submission" date="2025-08" db="UniProtKB">
        <authorList>
            <consortium name="RefSeq"/>
        </authorList>
    </citation>
    <scope>IDENTIFICATION</scope>
    <source>
        <strain evidence="13">Quisiro</strain>
    </source>
</reference>
<dbReference type="AlphaFoldDB" id="A0A2I4CNI9"/>
<dbReference type="GO" id="GO:0005634">
    <property type="term" value="C:nucleus"/>
    <property type="evidence" value="ECO:0007669"/>
    <property type="project" value="UniProtKB-SubCell"/>
</dbReference>
<organism evidence="12 13">
    <name type="scientific">Austrofundulus limnaeus</name>
    <name type="common">Annual killifish</name>
    <dbReference type="NCBI Taxonomy" id="52670"/>
    <lineage>
        <taxon>Eukaryota</taxon>
        <taxon>Metazoa</taxon>
        <taxon>Chordata</taxon>
        <taxon>Craniata</taxon>
        <taxon>Vertebrata</taxon>
        <taxon>Euteleostomi</taxon>
        <taxon>Actinopterygii</taxon>
        <taxon>Neopterygii</taxon>
        <taxon>Teleostei</taxon>
        <taxon>Neoteleostei</taxon>
        <taxon>Acanthomorphata</taxon>
        <taxon>Ovalentaria</taxon>
        <taxon>Atherinomorphae</taxon>
        <taxon>Cyprinodontiformes</taxon>
        <taxon>Rivulidae</taxon>
        <taxon>Austrofundulus</taxon>
    </lineage>
</organism>
<protein>
    <submittedName>
        <fullName evidence="13">Cell division cycle-associated 7-like protein</fullName>
    </submittedName>
</protein>
<dbReference type="InterPro" id="IPR018866">
    <property type="entry name" value="Znf-4CXXC_R1"/>
</dbReference>
<comment type="subcellular location">
    <subcellularLocation>
        <location evidence="2">Cytoplasm</location>
    </subcellularLocation>
    <subcellularLocation>
        <location evidence="1">Nucleus</location>
    </subcellularLocation>
</comment>
<dbReference type="CTD" id="572007"/>
<keyword evidence="4" id="KW-1017">Isopeptide bond</keyword>
<keyword evidence="3" id="KW-0963">Cytoplasm</keyword>
<dbReference type="InterPro" id="IPR040221">
    <property type="entry name" value="CDCA7/CDA7L"/>
</dbReference>
<evidence type="ECO:0000313" key="13">
    <source>
        <dbReference type="RefSeq" id="XP_013881544.1"/>
    </source>
</evidence>
<evidence type="ECO:0000256" key="7">
    <source>
        <dbReference type="ARBA" id="ARBA00023015"/>
    </source>
</evidence>
<dbReference type="InParanoid" id="A0A2I4CNI9"/>
<feature type="compositionally biased region" description="Basic and acidic residues" evidence="10">
    <location>
        <begin position="204"/>
        <end position="218"/>
    </location>
</feature>
<dbReference type="FunCoup" id="A0A2I4CNI9">
    <property type="interactions" value="259"/>
</dbReference>
<feature type="compositionally biased region" description="Acidic residues" evidence="10">
    <location>
        <begin position="30"/>
        <end position="42"/>
    </location>
</feature>
<evidence type="ECO:0000256" key="3">
    <source>
        <dbReference type="ARBA" id="ARBA00022490"/>
    </source>
</evidence>
<feature type="region of interest" description="Disordered" evidence="10">
    <location>
        <begin position="167"/>
        <end position="223"/>
    </location>
</feature>
<dbReference type="GO" id="GO:0005737">
    <property type="term" value="C:cytoplasm"/>
    <property type="evidence" value="ECO:0007669"/>
    <property type="project" value="UniProtKB-SubCell"/>
</dbReference>
<keyword evidence="12" id="KW-1185">Reference proteome</keyword>